<dbReference type="AlphaFoldDB" id="A0AAP0R2J7"/>
<protein>
    <submittedName>
        <fullName evidence="2">Uncharacterized protein</fullName>
    </submittedName>
</protein>
<comment type="caution">
    <text evidence="2">The sequence shown here is derived from an EMBL/GenBank/DDBJ whole genome shotgun (WGS) entry which is preliminary data.</text>
</comment>
<keyword evidence="1" id="KW-1133">Transmembrane helix</keyword>
<accession>A0AAP0R2J7</accession>
<gene>
    <name evidence="2" type="ORF">WN944_021130</name>
</gene>
<feature type="transmembrane region" description="Helical" evidence="1">
    <location>
        <begin position="27"/>
        <end position="47"/>
    </location>
</feature>
<evidence type="ECO:0000256" key="1">
    <source>
        <dbReference type="SAM" id="Phobius"/>
    </source>
</evidence>
<keyword evidence="3" id="KW-1185">Reference proteome</keyword>
<evidence type="ECO:0000313" key="2">
    <source>
        <dbReference type="EMBL" id="KAK9228181.1"/>
    </source>
</evidence>
<feature type="transmembrane region" description="Helical" evidence="1">
    <location>
        <begin position="53"/>
        <end position="75"/>
    </location>
</feature>
<organism evidence="2 3">
    <name type="scientific">Citrus x changshan-huyou</name>
    <dbReference type="NCBI Taxonomy" id="2935761"/>
    <lineage>
        <taxon>Eukaryota</taxon>
        <taxon>Viridiplantae</taxon>
        <taxon>Streptophyta</taxon>
        <taxon>Embryophyta</taxon>
        <taxon>Tracheophyta</taxon>
        <taxon>Spermatophyta</taxon>
        <taxon>Magnoliopsida</taxon>
        <taxon>eudicotyledons</taxon>
        <taxon>Gunneridae</taxon>
        <taxon>Pentapetalae</taxon>
        <taxon>rosids</taxon>
        <taxon>malvids</taxon>
        <taxon>Sapindales</taxon>
        <taxon>Rutaceae</taxon>
        <taxon>Aurantioideae</taxon>
        <taxon>Citrus</taxon>
    </lineage>
</organism>
<dbReference type="EMBL" id="JBCGBO010000001">
    <property type="protein sequence ID" value="KAK9228181.1"/>
    <property type="molecule type" value="Genomic_DNA"/>
</dbReference>
<dbReference type="Proteomes" id="UP001428341">
    <property type="component" value="Unassembled WGS sequence"/>
</dbReference>
<evidence type="ECO:0000313" key="3">
    <source>
        <dbReference type="Proteomes" id="UP001428341"/>
    </source>
</evidence>
<name>A0AAP0R2J7_9ROSI</name>
<reference evidence="2 3" key="1">
    <citation type="submission" date="2024-05" db="EMBL/GenBank/DDBJ databases">
        <title>Haplotype-resolved chromosome-level genome assembly of Huyou (Citrus changshanensis).</title>
        <authorList>
            <person name="Miao C."/>
            <person name="Chen W."/>
            <person name="Wu Y."/>
            <person name="Wang L."/>
            <person name="Zhao S."/>
            <person name="Grierson D."/>
            <person name="Xu C."/>
            <person name="Chen K."/>
        </authorList>
    </citation>
    <scope>NUCLEOTIDE SEQUENCE [LARGE SCALE GENOMIC DNA]</scope>
    <source>
        <strain evidence="2">01-14</strain>
        <tissue evidence="2">Leaf</tissue>
    </source>
</reference>
<keyword evidence="1" id="KW-0812">Transmembrane</keyword>
<keyword evidence="1" id="KW-0472">Membrane</keyword>
<proteinExistence type="predicted"/>
<sequence length="76" mass="9178">MIIKKRVIHRSLGYIRWEHLDFNSVKVYLLSIVCLALADGEIVFPLFSWEEFWLYIIWFFLSRHEASVLALFCWVV</sequence>